<evidence type="ECO:0000313" key="1">
    <source>
        <dbReference type="EMBL" id="RYR68250.1"/>
    </source>
</evidence>
<dbReference type="PANTHER" id="PTHR32170">
    <property type="entry name" value="PROTEASOME ACTIVATOR COMPLEX SUBUNIT 4"/>
    <property type="match status" value="1"/>
</dbReference>
<dbReference type="GO" id="GO:0070628">
    <property type="term" value="F:proteasome binding"/>
    <property type="evidence" value="ECO:0007669"/>
    <property type="project" value="InterPro"/>
</dbReference>
<dbReference type="InterPro" id="IPR035309">
    <property type="entry name" value="PSME4"/>
</dbReference>
<accession>A0A445DYL1</accession>
<dbReference type="EMBL" id="SDMP01000003">
    <property type="protein sequence ID" value="RYR68250.1"/>
    <property type="molecule type" value="Genomic_DNA"/>
</dbReference>
<dbReference type="STRING" id="3818.A0A445DYL1"/>
<proteinExistence type="predicted"/>
<keyword evidence="2" id="KW-1185">Reference proteome</keyword>
<dbReference type="AlphaFoldDB" id="A0A445DYL1"/>
<sequence length="346" mass="38335">MKLLNMLVEIVKLNILADLLRLFSNAYKANNCLLCFNKGNLKQEDHSNITMHPSILSICPQTTGRSKSSSSSPTASLLSSASLVRDFTTGKALVKLIKRWPSVISKCVITLTNKLQDSNAEEYAVLGSCSVLASQTVLKQLTTDLKSFSSFIMAILSRYFHFHFPDFQQLFVKYNIQFSGVSKSFFRISDKDNHTCGLGFSDLVSQVGSMSFDSTGLHWRYNLMANRVLLLLALASRNHPNSSTRLLSETAGHFLKNLKSQLPQTRILAISALNTLLKKSPYKLSPGEKSAVLEDLQGNAKSSLEEALTHTFQEEGFFNETLNSLSHVHIISDSESASRGGHRGHK</sequence>
<organism evidence="1 2">
    <name type="scientific">Arachis hypogaea</name>
    <name type="common">Peanut</name>
    <dbReference type="NCBI Taxonomy" id="3818"/>
    <lineage>
        <taxon>Eukaryota</taxon>
        <taxon>Viridiplantae</taxon>
        <taxon>Streptophyta</taxon>
        <taxon>Embryophyta</taxon>
        <taxon>Tracheophyta</taxon>
        <taxon>Spermatophyta</taxon>
        <taxon>Magnoliopsida</taxon>
        <taxon>eudicotyledons</taxon>
        <taxon>Gunneridae</taxon>
        <taxon>Pentapetalae</taxon>
        <taxon>rosids</taxon>
        <taxon>fabids</taxon>
        <taxon>Fabales</taxon>
        <taxon>Fabaceae</taxon>
        <taxon>Papilionoideae</taxon>
        <taxon>50 kb inversion clade</taxon>
        <taxon>dalbergioids sensu lato</taxon>
        <taxon>Dalbergieae</taxon>
        <taxon>Pterocarpus clade</taxon>
        <taxon>Arachis</taxon>
    </lineage>
</organism>
<gene>
    <name evidence="1" type="ORF">Ahy_A03g014735</name>
</gene>
<dbReference type="GO" id="GO:0005634">
    <property type="term" value="C:nucleus"/>
    <property type="evidence" value="ECO:0007669"/>
    <property type="project" value="TreeGrafter"/>
</dbReference>
<dbReference type="GO" id="GO:0005829">
    <property type="term" value="C:cytosol"/>
    <property type="evidence" value="ECO:0007669"/>
    <property type="project" value="TreeGrafter"/>
</dbReference>
<dbReference type="PANTHER" id="PTHR32170:SF3">
    <property type="entry name" value="PROTEASOME ACTIVATOR COMPLEX SUBUNIT 4"/>
    <property type="match status" value="1"/>
</dbReference>
<reference evidence="1 2" key="1">
    <citation type="submission" date="2019-01" db="EMBL/GenBank/DDBJ databases">
        <title>Sequencing of cultivated peanut Arachis hypogaea provides insights into genome evolution and oil improvement.</title>
        <authorList>
            <person name="Chen X."/>
        </authorList>
    </citation>
    <scope>NUCLEOTIDE SEQUENCE [LARGE SCALE GENOMIC DNA]</scope>
    <source>
        <strain evidence="2">cv. Fuhuasheng</strain>
        <tissue evidence="1">Leaves</tissue>
    </source>
</reference>
<evidence type="ECO:0000313" key="2">
    <source>
        <dbReference type="Proteomes" id="UP000289738"/>
    </source>
</evidence>
<dbReference type="Proteomes" id="UP000289738">
    <property type="component" value="Chromosome A03"/>
</dbReference>
<protein>
    <submittedName>
        <fullName evidence="1">Uncharacterized protein</fullName>
    </submittedName>
</protein>
<dbReference type="GO" id="GO:0010499">
    <property type="term" value="P:proteasomal ubiquitin-independent protein catabolic process"/>
    <property type="evidence" value="ECO:0007669"/>
    <property type="project" value="TreeGrafter"/>
</dbReference>
<name>A0A445DYL1_ARAHY</name>
<dbReference type="GO" id="GO:0016504">
    <property type="term" value="F:peptidase activator activity"/>
    <property type="evidence" value="ECO:0007669"/>
    <property type="project" value="InterPro"/>
</dbReference>
<comment type="caution">
    <text evidence="1">The sequence shown here is derived from an EMBL/GenBank/DDBJ whole genome shotgun (WGS) entry which is preliminary data.</text>
</comment>